<organism evidence="14 15">
    <name type="scientific">Tahibacter harae</name>
    <dbReference type="NCBI Taxonomy" id="2963937"/>
    <lineage>
        <taxon>Bacteria</taxon>
        <taxon>Pseudomonadati</taxon>
        <taxon>Pseudomonadota</taxon>
        <taxon>Gammaproteobacteria</taxon>
        <taxon>Lysobacterales</taxon>
        <taxon>Rhodanobacteraceae</taxon>
        <taxon>Tahibacter</taxon>
    </lineage>
</organism>
<dbReference type="Gene3D" id="3.30.70.560">
    <property type="entry name" value="7,8-Dihydro-6-hydroxymethylpterin-pyrophosphokinase HPPK"/>
    <property type="match status" value="1"/>
</dbReference>
<accession>A0ABT1QWV2</accession>
<dbReference type="Proteomes" id="UP001165498">
    <property type="component" value="Unassembled WGS sequence"/>
</dbReference>
<evidence type="ECO:0000313" key="14">
    <source>
        <dbReference type="EMBL" id="MCQ4166749.1"/>
    </source>
</evidence>
<evidence type="ECO:0000256" key="3">
    <source>
        <dbReference type="ARBA" id="ARBA00013253"/>
    </source>
</evidence>
<gene>
    <name evidence="14" type="primary">folK</name>
    <name evidence="14" type="ORF">NM961_18710</name>
</gene>
<keyword evidence="6" id="KW-0547">Nucleotide-binding</keyword>
<evidence type="ECO:0000256" key="10">
    <source>
        <dbReference type="ARBA" id="ARBA00029409"/>
    </source>
</evidence>
<dbReference type="PROSITE" id="PS00794">
    <property type="entry name" value="HPPK"/>
    <property type="match status" value="1"/>
</dbReference>
<evidence type="ECO:0000256" key="5">
    <source>
        <dbReference type="ARBA" id="ARBA00022679"/>
    </source>
</evidence>
<evidence type="ECO:0000259" key="13">
    <source>
        <dbReference type="PROSITE" id="PS00794"/>
    </source>
</evidence>
<evidence type="ECO:0000256" key="1">
    <source>
        <dbReference type="ARBA" id="ARBA00005051"/>
    </source>
</evidence>
<evidence type="ECO:0000256" key="6">
    <source>
        <dbReference type="ARBA" id="ARBA00022741"/>
    </source>
</evidence>
<dbReference type="Pfam" id="PF01288">
    <property type="entry name" value="HPPK"/>
    <property type="match status" value="1"/>
</dbReference>
<dbReference type="InterPro" id="IPR035907">
    <property type="entry name" value="Hppk_sf"/>
</dbReference>
<evidence type="ECO:0000256" key="11">
    <source>
        <dbReference type="ARBA" id="ARBA00029766"/>
    </source>
</evidence>
<dbReference type="CDD" id="cd00483">
    <property type="entry name" value="HPPK"/>
    <property type="match status" value="1"/>
</dbReference>
<dbReference type="EMBL" id="JANFQO010000020">
    <property type="protein sequence ID" value="MCQ4166749.1"/>
    <property type="molecule type" value="Genomic_DNA"/>
</dbReference>
<evidence type="ECO:0000256" key="4">
    <source>
        <dbReference type="ARBA" id="ARBA00016218"/>
    </source>
</evidence>
<evidence type="ECO:0000256" key="7">
    <source>
        <dbReference type="ARBA" id="ARBA00022777"/>
    </source>
</evidence>
<dbReference type="InterPro" id="IPR000550">
    <property type="entry name" value="Hppk"/>
</dbReference>
<keyword evidence="9" id="KW-0289">Folate biosynthesis</keyword>
<name>A0ABT1QWV2_9GAMM</name>
<protein>
    <recommendedName>
        <fullName evidence="4">2-amino-4-hydroxy-6-hydroxymethyldihydropteridine pyrophosphokinase</fullName>
        <ecNumber evidence="3">2.7.6.3</ecNumber>
    </recommendedName>
    <alternativeName>
        <fullName evidence="11">6-hydroxymethyl-7,8-dihydropterin pyrophosphokinase</fullName>
    </alternativeName>
    <alternativeName>
        <fullName evidence="12">7,8-dihydro-6-hydroxymethylpterin-pyrophosphokinase</fullName>
    </alternativeName>
</protein>
<comment type="similarity">
    <text evidence="2">Belongs to the HPPK family.</text>
</comment>
<evidence type="ECO:0000256" key="12">
    <source>
        <dbReference type="ARBA" id="ARBA00033413"/>
    </source>
</evidence>
<dbReference type="PANTHER" id="PTHR43071:SF1">
    <property type="entry name" value="2-AMINO-4-HYDROXY-6-HYDROXYMETHYLDIHYDROPTERIDINE PYROPHOSPHOKINASE"/>
    <property type="match status" value="1"/>
</dbReference>
<evidence type="ECO:0000256" key="8">
    <source>
        <dbReference type="ARBA" id="ARBA00022840"/>
    </source>
</evidence>
<comment type="function">
    <text evidence="10">Catalyzes the transfer of pyrophosphate from adenosine triphosphate (ATP) to 6-hydroxymethyl-7,8-dihydropterin, an enzymatic step in folate biosynthesis pathway.</text>
</comment>
<dbReference type="GO" id="GO:0003848">
    <property type="term" value="F:2-amino-4-hydroxy-6-hydroxymethyldihydropteridine diphosphokinase activity"/>
    <property type="evidence" value="ECO:0007669"/>
    <property type="project" value="UniProtKB-EC"/>
</dbReference>
<keyword evidence="8" id="KW-0067">ATP-binding</keyword>
<comment type="caution">
    <text evidence="14">The sequence shown here is derived from an EMBL/GenBank/DDBJ whole genome shotgun (WGS) entry which is preliminary data.</text>
</comment>
<keyword evidence="7" id="KW-0418">Kinase</keyword>
<dbReference type="PANTHER" id="PTHR43071">
    <property type="entry name" value="2-AMINO-4-HYDROXY-6-HYDROXYMETHYLDIHYDROPTERIDINE PYROPHOSPHOKINASE"/>
    <property type="match status" value="1"/>
</dbReference>
<evidence type="ECO:0000256" key="9">
    <source>
        <dbReference type="ARBA" id="ARBA00022909"/>
    </source>
</evidence>
<keyword evidence="15" id="KW-1185">Reference proteome</keyword>
<proteinExistence type="inferred from homology"/>
<evidence type="ECO:0000313" key="15">
    <source>
        <dbReference type="Proteomes" id="UP001165498"/>
    </source>
</evidence>
<keyword evidence="5 14" id="KW-0808">Transferase</keyword>
<evidence type="ECO:0000256" key="2">
    <source>
        <dbReference type="ARBA" id="ARBA00005810"/>
    </source>
</evidence>
<feature type="domain" description="7,8-dihydro-6-hydroxymethylpterin-pyrophosphokinase" evidence="13">
    <location>
        <begin position="89"/>
        <end position="100"/>
    </location>
</feature>
<dbReference type="NCBIfam" id="TIGR01498">
    <property type="entry name" value="folK"/>
    <property type="match status" value="1"/>
</dbReference>
<comment type="pathway">
    <text evidence="1">Cofactor biosynthesis; tetrahydrofolate biosynthesis; 2-amino-4-hydroxy-6-hydroxymethyl-7,8-dihydropteridine diphosphate from 7,8-dihydroneopterin triphosphate: step 4/4.</text>
</comment>
<reference evidence="14" key="1">
    <citation type="submission" date="2022-07" db="EMBL/GenBank/DDBJ databases">
        <title>Tahibacter sp., a new gammaproteobacterium isolated from the silt sample collected at pig farm.</title>
        <authorList>
            <person name="Chen H."/>
        </authorList>
    </citation>
    <scope>NUCLEOTIDE SEQUENCE</scope>
    <source>
        <strain evidence="14">P2K</strain>
    </source>
</reference>
<dbReference type="RefSeq" id="WP_255915936.1">
    <property type="nucleotide sequence ID" value="NZ_JANFQO010000020.1"/>
</dbReference>
<dbReference type="EC" id="2.7.6.3" evidence="3"/>
<sequence length="170" mass="17857">MTAAFIGLGSNLGDSCAIVAQAAAALDALPHSRVRQASSLYLTPPWGVQQQPPFINAVVEIDTLLQPGELLQQLLALERAAGRVRDGTRWGPRALDLDILLYGQDIVCAPGLSVPHPHLAQRAFVLLPLAEIAPALTVPGLGRVDALLAQLDAGDCRRLDAPAPLQRAGG</sequence>
<dbReference type="SUPFAM" id="SSF55083">
    <property type="entry name" value="6-hydroxymethyl-7,8-dihydropterin pyrophosphokinase, HPPK"/>
    <property type="match status" value="1"/>
</dbReference>